<protein>
    <recommendedName>
        <fullName evidence="3">DUF433 domain-containing protein</fullName>
    </recommendedName>
</protein>
<evidence type="ECO:0008006" key="3">
    <source>
        <dbReference type="Google" id="ProtNLM"/>
    </source>
</evidence>
<reference evidence="1 2" key="1">
    <citation type="submission" date="2016-08" db="EMBL/GenBank/DDBJ databases">
        <title>Hymenobacter coccineus sp. nov., Hymenobacter lapidarius sp. nov. and Hymenobacter glacialis sp. nov., isolated from Antarctic soil.</title>
        <authorList>
            <person name="Sedlacek I."/>
            <person name="Kralova S."/>
            <person name="Kyrova K."/>
            <person name="Maslanova I."/>
            <person name="Stankova E."/>
            <person name="Vrbovska V."/>
            <person name="Nemec M."/>
            <person name="Bartak M."/>
            <person name="Svec P."/>
            <person name="Busse H.-J."/>
            <person name="Pantucek R."/>
        </authorList>
    </citation>
    <scope>NUCLEOTIDE SEQUENCE [LARGE SCALE GENOMIC DNA]</scope>
    <source>
        <strain evidence="1 2">CCM 8649</strain>
    </source>
</reference>
<dbReference type="InterPro" id="IPR036388">
    <property type="entry name" value="WH-like_DNA-bd_sf"/>
</dbReference>
<accession>A0A1G1TJ89</accession>
<evidence type="ECO:0000313" key="1">
    <source>
        <dbReference type="EMBL" id="OGX90934.1"/>
    </source>
</evidence>
<comment type="caution">
    <text evidence="1">The sequence shown here is derived from an EMBL/GenBank/DDBJ whole genome shotgun (WGS) entry which is preliminary data.</text>
</comment>
<dbReference type="Pfam" id="PF04255">
    <property type="entry name" value="DUF433"/>
    <property type="match status" value="1"/>
</dbReference>
<organism evidence="1 2">
    <name type="scientific">Hymenobacter coccineus</name>
    <dbReference type="NCBI Taxonomy" id="1908235"/>
    <lineage>
        <taxon>Bacteria</taxon>
        <taxon>Pseudomonadati</taxon>
        <taxon>Bacteroidota</taxon>
        <taxon>Cytophagia</taxon>
        <taxon>Cytophagales</taxon>
        <taxon>Hymenobacteraceae</taxon>
        <taxon>Hymenobacter</taxon>
    </lineage>
</organism>
<dbReference type="InterPro" id="IPR007367">
    <property type="entry name" value="DUF433"/>
</dbReference>
<name>A0A1G1TJ89_9BACT</name>
<keyword evidence="2" id="KW-1185">Reference proteome</keyword>
<dbReference type="AlphaFoldDB" id="A0A1G1TJ89"/>
<dbReference type="SUPFAM" id="SSF46689">
    <property type="entry name" value="Homeodomain-like"/>
    <property type="match status" value="1"/>
</dbReference>
<dbReference type="PANTHER" id="PTHR34849">
    <property type="entry name" value="SSL5025 PROTEIN"/>
    <property type="match status" value="1"/>
</dbReference>
<evidence type="ECO:0000313" key="2">
    <source>
        <dbReference type="Proteomes" id="UP000177506"/>
    </source>
</evidence>
<dbReference type="Gene3D" id="1.10.10.10">
    <property type="entry name" value="Winged helix-like DNA-binding domain superfamily/Winged helix DNA-binding domain"/>
    <property type="match status" value="1"/>
</dbReference>
<dbReference type="EMBL" id="MDZA01000103">
    <property type="protein sequence ID" value="OGX90934.1"/>
    <property type="molecule type" value="Genomic_DNA"/>
</dbReference>
<gene>
    <name evidence="1" type="ORF">BEN49_21595</name>
</gene>
<proteinExistence type="predicted"/>
<dbReference type="RefSeq" id="WP_070742448.1">
    <property type="nucleotide sequence ID" value="NZ_MDZA01000103.1"/>
</dbReference>
<dbReference type="OrthoDB" id="1494556at2"/>
<dbReference type="Proteomes" id="UP000177506">
    <property type="component" value="Unassembled WGS sequence"/>
</dbReference>
<dbReference type="PANTHER" id="PTHR34849:SF3">
    <property type="entry name" value="SSR2962 PROTEIN"/>
    <property type="match status" value="1"/>
</dbReference>
<sequence length="79" mass="8725">MNLLSRITVNPEICHGKPIVRGMRWPVVVLLDLLASGMSNEEILDEHPELEREDILAVLQYAGLLASGRPLGELLVGPR</sequence>
<dbReference type="InterPro" id="IPR009057">
    <property type="entry name" value="Homeodomain-like_sf"/>
</dbReference>